<evidence type="ECO:0000313" key="3">
    <source>
        <dbReference type="Proteomes" id="UP000182693"/>
    </source>
</evidence>
<feature type="coiled-coil region" evidence="1">
    <location>
        <begin position="27"/>
        <end position="54"/>
    </location>
</feature>
<sequence>MRVFIVIILSIILSAILAQSYFFIKERNRLKTDSDNLNSRLQALLKENADLQSDIEYFSHPENLEKELKSRFNYKKPGEKMMIIVP</sequence>
<accession>A0A1J4XT16</accession>
<name>A0A1J4XT16_9BACT</name>
<dbReference type="EMBL" id="MNWX01000034">
    <property type="protein sequence ID" value="OIO64916.1"/>
    <property type="molecule type" value="Genomic_DNA"/>
</dbReference>
<dbReference type="AlphaFoldDB" id="A0A1J4XT16"/>
<evidence type="ECO:0000313" key="2">
    <source>
        <dbReference type="EMBL" id="OIO64916.1"/>
    </source>
</evidence>
<reference evidence="2 3" key="1">
    <citation type="journal article" date="2016" name="Environ. Microbiol.">
        <title>Genomic resolution of a cold subsurface aquifer community provides metabolic insights for novel microbes adapted to high CO concentrations.</title>
        <authorList>
            <person name="Probst A.J."/>
            <person name="Castelle C.J."/>
            <person name="Singh A."/>
            <person name="Brown C.T."/>
            <person name="Anantharaman K."/>
            <person name="Sharon I."/>
            <person name="Hug L.A."/>
            <person name="Burstein D."/>
            <person name="Emerson J.B."/>
            <person name="Thomas B.C."/>
            <person name="Banfield J.F."/>
        </authorList>
    </citation>
    <scope>NUCLEOTIDE SEQUENCE [LARGE SCALE GENOMIC DNA]</scope>
    <source>
        <strain evidence="2">CG1_02_39_135</strain>
    </source>
</reference>
<comment type="caution">
    <text evidence="2">The sequence shown here is derived from an EMBL/GenBank/DDBJ whole genome shotgun (WGS) entry which is preliminary data.</text>
</comment>
<organism evidence="2 3">
    <name type="scientific">Candidatus Wolfebacteria bacterium CG1_02_39_135</name>
    <dbReference type="NCBI Taxonomy" id="1805425"/>
    <lineage>
        <taxon>Bacteria</taxon>
        <taxon>Candidatus Wolfeibacteriota</taxon>
    </lineage>
</organism>
<protein>
    <recommendedName>
        <fullName evidence="4">Cell division protein FtsL</fullName>
    </recommendedName>
</protein>
<evidence type="ECO:0008006" key="4">
    <source>
        <dbReference type="Google" id="ProtNLM"/>
    </source>
</evidence>
<dbReference type="STRING" id="1805425.AUJ30_01895"/>
<gene>
    <name evidence="2" type="ORF">AUJ30_01895</name>
</gene>
<evidence type="ECO:0000256" key="1">
    <source>
        <dbReference type="SAM" id="Coils"/>
    </source>
</evidence>
<proteinExistence type="predicted"/>
<dbReference type="Proteomes" id="UP000182693">
    <property type="component" value="Unassembled WGS sequence"/>
</dbReference>
<keyword evidence="1" id="KW-0175">Coiled coil</keyword>